<dbReference type="Gene3D" id="1.10.443.10">
    <property type="entry name" value="Intergrase catalytic core"/>
    <property type="match status" value="1"/>
</dbReference>
<keyword evidence="5" id="KW-0233">DNA recombination</keyword>
<dbReference type="InterPro" id="IPR002104">
    <property type="entry name" value="Integrase_catalytic"/>
</dbReference>
<dbReference type="Proteomes" id="UP000095765">
    <property type="component" value="Unassembled WGS sequence"/>
</dbReference>
<comment type="function">
    <text evidence="1">Site-specific tyrosine recombinase, which acts by catalyzing the cutting and rejoining of the recombining DNA molecules.</text>
</comment>
<protein>
    <submittedName>
        <fullName evidence="9">Site-specific tyrosine recombinase XerC</fullName>
    </submittedName>
</protein>
<dbReference type="InterPro" id="IPR011010">
    <property type="entry name" value="DNA_brk_join_enz"/>
</dbReference>
<evidence type="ECO:0000256" key="2">
    <source>
        <dbReference type="ARBA" id="ARBA00008857"/>
    </source>
</evidence>
<dbReference type="PROSITE" id="PS51898">
    <property type="entry name" value="TYR_RECOMBINASE"/>
    <property type="match status" value="1"/>
</dbReference>
<feature type="domain" description="Tyr recombinase" evidence="7">
    <location>
        <begin position="166"/>
        <end position="349"/>
    </location>
</feature>
<dbReference type="PROSITE" id="PS51900">
    <property type="entry name" value="CB"/>
    <property type="match status" value="1"/>
</dbReference>
<dbReference type="GO" id="GO:0003677">
    <property type="term" value="F:DNA binding"/>
    <property type="evidence" value="ECO:0007669"/>
    <property type="project" value="UniProtKB-UniRule"/>
</dbReference>
<evidence type="ECO:0000313" key="10">
    <source>
        <dbReference type="Proteomes" id="UP000095765"/>
    </source>
</evidence>
<dbReference type="AlphaFoldDB" id="A0A174MWY1"/>
<evidence type="ECO:0000313" key="9">
    <source>
        <dbReference type="EMBL" id="CUP40894.1"/>
    </source>
</evidence>
<evidence type="ECO:0000259" key="8">
    <source>
        <dbReference type="PROSITE" id="PS51900"/>
    </source>
</evidence>
<dbReference type="InterPro" id="IPR013762">
    <property type="entry name" value="Integrase-like_cat_sf"/>
</dbReference>
<dbReference type="InterPro" id="IPR050090">
    <property type="entry name" value="Tyrosine_recombinase_XerCD"/>
</dbReference>
<evidence type="ECO:0000256" key="4">
    <source>
        <dbReference type="ARBA" id="ARBA00023125"/>
    </source>
</evidence>
<dbReference type="CDD" id="cd01189">
    <property type="entry name" value="INT_ICEBs1_C_like"/>
    <property type="match status" value="1"/>
</dbReference>
<dbReference type="InterPro" id="IPR010998">
    <property type="entry name" value="Integrase_recombinase_N"/>
</dbReference>
<dbReference type="Gene3D" id="1.10.150.130">
    <property type="match status" value="1"/>
</dbReference>
<dbReference type="InterPro" id="IPR044068">
    <property type="entry name" value="CB"/>
</dbReference>
<evidence type="ECO:0000256" key="6">
    <source>
        <dbReference type="PROSITE-ProRule" id="PRU01248"/>
    </source>
</evidence>
<dbReference type="InterPro" id="IPR004107">
    <property type="entry name" value="Integrase_SAM-like_N"/>
</dbReference>
<evidence type="ECO:0000256" key="3">
    <source>
        <dbReference type="ARBA" id="ARBA00022908"/>
    </source>
</evidence>
<feature type="domain" description="Core-binding (CB)" evidence="8">
    <location>
        <begin position="56"/>
        <end position="144"/>
    </location>
</feature>
<dbReference type="Pfam" id="PF14657">
    <property type="entry name" value="Arm-DNA-bind_4"/>
    <property type="match status" value="1"/>
</dbReference>
<dbReference type="PANTHER" id="PTHR30349:SF64">
    <property type="entry name" value="PROPHAGE INTEGRASE INTD-RELATED"/>
    <property type="match status" value="1"/>
</dbReference>
<dbReference type="Pfam" id="PF14659">
    <property type="entry name" value="Phage_int_SAM_3"/>
    <property type="match status" value="1"/>
</dbReference>
<dbReference type="EMBL" id="CZBE01000004">
    <property type="protein sequence ID" value="CUP40894.1"/>
    <property type="molecule type" value="Genomic_DNA"/>
</dbReference>
<evidence type="ECO:0000256" key="1">
    <source>
        <dbReference type="ARBA" id="ARBA00003283"/>
    </source>
</evidence>
<dbReference type="RefSeq" id="WP_052822410.1">
    <property type="nucleotide sequence ID" value="NZ_CABIWA010000001.1"/>
</dbReference>
<dbReference type="Pfam" id="PF00589">
    <property type="entry name" value="Phage_integrase"/>
    <property type="match status" value="1"/>
</dbReference>
<accession>A0A174MWY1</accession>
<keyword evidence="3" id="KW-0229">DNA integration</keyword>
<evidence type="ECO:0000259" key="7">
    <source>
        <dbReference type="PROSITE" id="PS51898"/>
    </source>
</evidence>
<dbReference type="PANTHER" id="PTHR30349">
    <property type="entry name" value="PHAGE INTEGRASE-RELATED"/>
    <property type="match status" value="1"/>
</dbReference>
<dbReference type="GO" id="GO:0015074">
    <property type="term" value="P:DNA integration"/>
    <property type="evidence" value="ECO:0007669"/>
    <property type="project" value="UniProtKB-KW"/>
</dbReference>
<reference evidence="9 10" key="1">
    <citation type="submission" date="2015-09" db="EMBL/GenBank/DDBJ databases">
        <authorList>
            <consortium name="Pathogen Informatics"/>
        </authorList>
    </citation>
    <scope>NUCLEOTIDE SEQUENCE [LARGE SCALE GENOMIC DNA]</scope>
    <source>
        <strain evidence="9 10">2789STDY5834939</strain>
    </source>
</reference>
<comment type="similarity">
    <text evidence="2">Belongs to the 'phage' integrase family.</text>
</comment>
<organism evidence="9 10">
    <name type="scientific">Anaerotruncus colihominis</name>
    <dbReference type="NCBI Taxonomy" id="169435"/>
    <lineage>
        <taxon>Bacteria</taxon>
        <taxon>Bacillati</taxon>
        <taxon>Bacillota</taxon>
        <taxon>Clostridia</taxon>
        <taxon>Eubacteriales</taxon>
        <taxon>Oscillospiraceae</taxon>
        <taxon>Anaerotruncus</taxon>
    </lineage>
</organism>
<gene>
    <name evidence="9" type="ORF">ERS852551_00700</name>
</gene>
<dbReference type="InterPro" id="IPR028259">
    <property type="entry name" value="AP2-like_int_N"/>
</dbReference>
<dbReference type="SUPFAM" id="SSF56349">
    <property type="entry name" value="DNA breaking-rejoining enzymes"/>
    <property type="match status" value="1"/>
</dbReference>
<evidence type="ECO:0000256" key="5">
    <source>
        <dbReference type="ARBA" id="ARBA00023172"/>
    </source>
</evidence>
<dbReference type="GO" id="GO:0006310">
    <property type="term" value="P:DNA recombination"/>
    <property type="evidence" value="ECO:0007669"/>
    <property type="project" value="UniProtKB-KW"/>
</dbReference>
<proteinExistence type="inferred from homology"/>
<sequence>MAAFKNKANGTWYVQFRYTDWKGERQQKLKRGFATKKEAQAWEREFLMQKQADVNMTFESFAQLYEKDMKPKLKLNTWLTKESIIQKKILPYFGKRKLSEITAKDVMDWQNAIRGLTDAKGKPYSPTYLKTVHNQLSALFNHAVRYYGLQVNPAAKAGNMGVEERREMLFWTKDEYLKFADAMMDKPLSYYAFEMLYWCGIREGELLALTPTDFDFEAGTVSINKSYQRLKGKDVITTPKTKKSNRVIKMPKFLCGEMEDYLKMFYSTGANERIFPVSKHYLHHEMDRGAKAAGVKRIRIHDLRHSHISLLIDMGFTALAIADRVGHESIDITYRYAHLFPTRQTEMADKLDFERMGT</sequence>
<dbReference type="OrthoDB" id="1818781at2"/>
<keyword evidence="4 6" id="KW-0238">DNA-binding</keyword>
<name>A0A174MWY1_9FIRM</name>